<evidence type="ECO:0000259" key="11">
    <source>
        <dbReference type="Pfam" id="PF04116"/>
    </source>
</evidence>
<dbReference type="Proteomes" id="UP001085076">
    <property type="component" value="Miscellaneous, Linkage group lg01"/>
</dbReference>
<dbReference type="GO" id="GO:0008610">
    <property type="term" value="P:lipid biosynthetic process"/>
    <property type="evidence" value="ECO:0007669"/>
    <property type="project" value="InterPro"/>
</dbReference>
<keyword evidence="8" id="KW-0456">Lyase</keyword>
<reference evidence="12" key="1">
    <citation type="submission" date="2021-03" db="EMBL/GenBank/DDBJ databases">
        <authorList>
            <person name="Li Z."/>
            <person name="Yang C."/>
        </authorList>
    </citation>
    <scope>NUCLEOTIDE SEQUENCE</scope>
    <source>
        <strain evidence="12">Dzin_1.0</strain>
        <tissue evidence="12">Leaf</tissue>
    </source>
</reference>
<feature type="transmembrane region" description="Helical" evidence="10">
    <location>
        <begin position="14"/>
        <end position="33"/>
    </location>
</feature>
<dbReference type="InterPro" id="IPR050307">
    <property type="entry name" value="Sterol_Desaturase_Related"/>
</dbReference>
<comment type="caution">
    <text evidence="12">The sequence shown here is derived from an EMBL/GenBank/DDBJ whole genome shotgun (WGS) entry which is preliminary data.</text>
</comment>
<dbReference type="GO" id="GO:0016491">
    <property type="term" value="F:oxidoreductase activity"/>
    <property type="evidence" value="ECO:0007669"/>
    <property type="project" value="InterPro"/>
</dbReference>
<feature type="transmembrane region" description="Helical" evidence="10">
    <location>
        <begin position="89"/>
        <end position="110"/>
    </location>
</feature>
<name>A0A9D5HSY2_9LILI</name>
<feature type="domain" description="Fatty acid hydroxylase" evidence="11">
    <location>
        <begin position="97"/>
        <end position="233"/>
    </location>
</feature>
<protein>
    <recommendedName>
        <fullName evidence="3">aldehyde oxygenase (deformylating)</fullName>
        <ecNumber evidence="3">4.1.99.5</ecNumber>
    </recommendedName>
</protein>
<gene>
    <name evidence="12" type="ORF">J5N97_006676</name>
</gene>
<keyword evidence="4 10" id="KW-0812">Transmembrane</keyword>
<evidence type="ECO:0000256" key="7">
    <source>
        <dbReference type="ARBA" id="ARBA00023136"/>
    </source>
</evidence>
<evidence type="ECO:0000256" key="1">
    <source>
        <dbReference type="ARBA" id="ARBA00004477"/>
    </source>
</evidence>
<organism evidence="12 13">
    <name type="scientific">Dioscorea zingiberensis</name>
    <dbReference type="NCBI Taxonomy" id="325984"/>
    <lineage>
        <taxon>Eukaryota</taxon>
        <taxon>Viridiplantae</taxon>
        <taxon>Streptophyta</taxon>
        <taxon>Embryophyta</taxon>
        <taxon>Tracheophyta</taxon>
        <taxon>Spermatophyta</taxon>
        <taxon>Magnoliopsida</taxon>
        <taxon>Liliopsida</taxon>
        <taxon>Dioscoreales</taxon>
        <taxon>Dioscoreaceae</taxon>
        <taxon>Dioscorea</taxon>
    </lineage>
</organism>
<dbReference type="InterPro" id="IPR006694">
    <property type="entry name" value="Fatty_acid_hydroxylase"/>
</dbReference>
<evidence type="ECO:0000256" key="2">
    <source>
        <dbReference type="ARBA" id="ARBA00009324"/>
    </source>
</evidence>
<evidence type="ECO:0000256" key="10">
    <source>
        <dbReference type="SAM" id="Phobius"/>
    </source>
</evidence>
<keyword evidence="5" id="KW-0256">Endoplasmic reticulum</keyword>
<comment type="similarity">
    <text evidence="2">Belongs to the sterol desaturase family.</text>
</comment>
<dbReference type="EC" id="4.1.99.5" evidence="3"/>
<evidence type="ECO:0000313" key="13">
    <source>
        <dbReference type="Proteomes" id="UP001085076"/>
    </source>
</evidence>
<dbReference type="GO" id="GO:0005789">
    <property type="term" value="C:endoplasmic reticulum membrane"/>
    <property type="evidence" value="ECO:0007669"/>
    <property type="project" value="UniProtKB-SubCell"/>
</dbReference>
<reference evidence="12" key="2">
    <citation type="journal article" date="2022" name="Hortic Res">
        <title>The genome of Dioscorea zingiberensis sheds light on the biosynthesis, origin and evolution of the medicinally important diosgenin saponins.</title>
        <authorList>
            <person name="Li Y."/>
            <person name="Tan C."/>
            <person name="Li Z."/>
            <person name="Guo J."/>
            <person name="Li S."/>
            <person name="Chen X."/>
            <person name="Wang C."/>
            <person name="Dai X."/>
            <person name="Yang H."/>
            <person name="Song W."/>
            <person name="Hou L."/>
            <person name="Xu J."/>
            <person name="Tong Z."/>
            <person name="Xu A."/>
            <person name="Yuan X."/>
            <person name="Wang W."/>
            <person name="Yang Q."/>
            <person name="Chen L."/>
            <person name="Sun Z."/>
            <person name="Wang K."/>
            <person name="Pan B."/>
            <person name="Chen J."/>
            <person name="Bao Y."/>
            <person name="Liu F."/>
            <person name="Qi X."/>
            <person name="Gang D.R."/>
            <person name="Wen J."/>
            <person name="Li J."/>
        </authorList>
    </citation>
    <scope>NUCLEOTIDE SEQUENCE</scope>
    <source>
        <strain evidence="12">Dzin_1.0</strain>
    </source>
</reference>
<dbReference type="EMBL" id="JAGGNH010000001">
    <property type="protein sequence ID" value="KAJ0988320.1"/>
    <property type="molecule type" value="Genomic_DNA"/>
</dbReference>
<keyword evidence="13" id="KW-1185">Reference proteome</keyword>
<accession>A0A9D5HSY2</accession>
<comment type="subcellular location">
    <subcellularLocation>
        <location evidence="1">Endoplasmic reticulum membrane</location>
        <topology evidence="1">Multi-pass membrane protein</topology>
    </subcellularLocation>
</comment>
<sequence length="255" mass="28931">MAAFEVSDEVLSTYVPVVVYWVFSGIYGLLGYLENCRLHPKGAEEEENVASKFQVLKGVLLQQVVQIAIVTLMMKVVGDDGGASTQQPSFLVCACQFLIAMVALDLWQYFGHRYMHVNKFLYKHIHSKHHALVVPYAWGSLYNHPLEGLLLDTIGGSLAFLISGMTPRTSIYFFSFATIKSVDMHSGLFLRWNPLQVCFRNNVAYHDIHHQLKGNKYNYAQPFFVSWDLIFGTHMPFTVEERKGGGFEAKPLKDI</sequence>
<evidence type="ECO:0000256" key="3">
    <source>
        <dbReference type="ARBA" id="ARBA00013146"/>
    </source>
</evidence>
<dbReference type="GO" id="GO:0005506">
    <property type="term" value="F:iron ion binding"/>
    <property type="evidence" value="ECO:0007669"/>
    <property type="project" value="InterPro"/>
</dbReference>
<keyword evidence="6 10" id="KW-1133">Transmembrane helix</keyword>
<keyword evidence="7 10" id="KW-0472">Membrane</keyword>
<dbReference type="PANTHER" id="PTHR11863">
    <property type="entry name" value="STEROL DESATURASE"/>
    <property type="match status" value="1"/>
</dbReference>
<dbReference type="Pfam" id="PF04116">
    <property type="entry name" value="FA_hydroxylase"/>
    <property type="match status" value="1"/>
</dbReference>
<evidence type="ECO:0000313" key="12">
    <source>
        <dbReference type="EMBL" id="KAJ0988320.1"/>
    </source>
</evidence>
<dbReference type="AlphaFoldDB" id="A0A9D5HSY2"/>
<evidence type="ECO:0000256" key="8">
    <source>
        <dbReference type="ARBA" id="ARBA00023239"/>
    </source>
</evidence>
<evidence type="ECO:0000256" key="5">
    <source>
        <dbReference type="ARBA" id="ARBA00022824"/>
    </source>
</evidence>
<dbReference type="OrthoDB" id="752574at2759"/>
<comment type="catalytic activity">
    <reaction evidence="9">
        <text>a long-chain fatty aldehyde + 2 NADPH + O2 + H(+) = a long-chain alkane + formate + 2 NADP(+) + H2O</text>
        <dbReference type="Rhea" id="RHEA:21440"/>
        <dbReference type="ChEBI" id="CHEBI:15377"/>
        <dbReference type="ChEBI" id="CHEBI:15378"/>
        <dbReference type="ChEBI" id="CHEBI:15379"/>
        <dbReference type="ChEBI" id="CHEBI:15740"/>
        <dbReference type="ChEBI" id="CHEBI:17176"/>
        <dbReference type="ChEBI" id="CHEBI:57783"/>
        <dbReference type="ChEBI" id="CHEBI:58349"/>
        <dbReference type="ChEBI" id="CHEBI:83563"/>
        <dbReference type="EC" id="4.1.99.5"/>
    </reaction>
</comment>
<dbReference type="GO" id="GO:0071771">
    <property type="term" value="F:aldehyde oxygenase (deformylating) activity"/>
    <property type="evidence" value="ECO:0007669"/>
    <property type="project" value="UniProtKB-EC"/>
</dbReference>
<proteinExistence type="inferred from homology"/>
<evidence type="ECO:0000256" key="4">
    <source>
        <dbReference type="ARBA" id="ARBA00022692"/>
    </source>
</evidence>
<evidence type="ECO:0000256" key="9">
    <source>
        <dbReference type="ARBA" id="ARBA00047909"/>
    </source>
</evidence>
<evidence type="ECO:0000256" key="6">
    <source>
        <dbReference type="ARBA" id="ARBA00022989"/>
    </source>
</evidence>